<dbReference type="EMBL" id="CM047744">
    <property type="protein sequence ID" value="KAJ0027252.1"/>
    <property type="molecule type" value="Genomic_DNA"/>
</dbReference>
<sequence length="65" mass="6548">MSCCDGNAPAAAKCGSGACVDDKKTAETPVPAVAPQKPQGEGAGGGGCENRLQVWSQLQLQPLHL</sequence>
<organism evidence="1 2">
    <name type="scientific">Pistacia integerrima</name>
    <dbReference type="NCBI Taxonomy" id="434235"/>
    <lineage>
        <taxon>Eukaryota</taxon>
        <taxon>Viridiplantae</taxon>
        <taxon>Streptophyta</taxon>
        <taxon>Embryophyta</taxon>
        <taxon>Tracheophyta</taxon>
        <taxon>Spermatophyta</taxon>
        <taxon>Magnoliopsida</taxon>
        <taxon>eudicotyledons</taxon>
        <taxon>Gunneridae</taxon>
        <taxon>Pentapetalae</taxon>
        <taxon>rosids</taxon>
        <taxon>malvids</taxon>
        <taxon>Sapindales</taxon>
        <taxon>Anacardiaceae</taxon>
        <taxon>Pistacia</taxon>
    </lineage>
</organism>
<reference evidence="2" key="1">
    <citation type="journal article" date="2023" name="G3 (Bethesda)">
        <title>Genome assembly and association tests identify interacting loci associated with vigor, precocity, and sex in interspecific pistachio rootstocks.</title>
        <authorList>
            <person name="Palmer W."/>
            <person name="Jacygrad E."/>
            <person name="Sagayaradj S."/>
            <person name="Cavanaugh K."/>
            <person name="Han R."/>
            <person name="Bertier L."/>
            <person name="Beede B."/>
            <person name="Kafkas S."/>
            <person name="Golino D."/>
            <person name="Preece J."/>
            <person name="Michelmore R."/>
        </authorList>
    </citation>
    <scope>NUCLEOTIDE SEQUENCE [LARGE SCALE GENOMIC DNA]</scope>
</reference>
<name>A0ACC0XYN9_9ROSI</name>
<accession>A0ACC0XYN9</accession>
<evidence type="ECO:0000313" key="1">
    <source>
        <dbReference type="EMBL" id="KAJ0027252.1"/>
    </source>
</evidence>
<proteinExistence type="predicted"/>
<comment type="caution">
    <text evidence="1">The sequence shown here is derived from an EMBL/GenBank/DDBJ whole genome shotgun (WGS) entry which is preliminary data.</text>
</comment>
<keyword evidence="2" id="KW-1185">Reference proteome</keyword>
<gene>
    <name evidence="1" type="ORF">Pint_35424</name>
</gene>
<protein>
    <submittedName>
        <fullName evidence="1">Uncharacterized protein</fullName>
    </submittedName>
</protein>
<dbReference type="Proteomes" id="UP001163603">
    <property type="component" value="Chromosome 9"/>
</dbReference>
<evidence type="ECO:0000313" key="2">
    <source>
        <dbReference type="Proteomes" id="UP001163603"/>
    </source>
</evidence>